<organism evidence="5 6">
    <name type="scientific">Rohdeia mirabilis</name>
    <dbReference type="NCBI Taxonomy" id="2528008"/>
    <lineage>
        <taxon>Bacteria</taxon>
        <taxon>Pseudomonadati</taxon>
        <taxon>Planctomycetota</taxon>
        <taxon>Planctomycetia</taxon>
        <taxon>Planctomycetia incertae sedis</taxon>
        <taxon>Rohdeia</taxon>
    </lineage>
</organism>
<name>A0A518D366_9BACT</name>
<keyword evidence="4" id="KW-1133">Transmembrane helix</keyword>
<keyword evidence="1" id="KW-0677">Repeat</keyword>
<feature type="transmembrane region" description="Helical" evidence="4">
    <location>
        <begin position="395"/>
        <end position="412"/>
    </location>
</feature>
<protein>
    <submittedName>
        <fullName evidence="5">Tetratricopeptide repeat protein</fullName>
    </submittedName>
</protein>
<dbReference type="OrthoDB" id="629822at2"/>
<dbReference type="RefSeq" id="WP_145190117.1">
    <property type="nucleotide sequence ID" value="NZ_CP036290.1"/>
</dbReference>
<evidence type="ECO:0000256" key="1">
    <source>
        <dbReference type="ARBA" id="ARBA00022737"/>
    </source>
</evidence>
<dbReference type="Proteomes" id="UP000319342">
    <property type="component" value="Chromosome"/>
</dbReference>
<dbReference type="Gene3D" id="1.25.40.10">
    <property type="entry name" value="Tetratricopeptide repeat domain"/>
    <property type="match status" value="2"/>
</dbReference>
<evidence type="ECO:0000256" key="4">
    <source>
        <dbReference type="SAM" id="Phobius"/>
    </source>
</evidence>
<sequence length="1075" mass="115777">MSASQTPDQPRPADSGQPSSFHDRPDAEVAAAAAGPSGLQRALIAIAALLTLLSPFLVTFGEAQRSVGNELVGDGLLLVTQHPVMRSAPVDSGALLAALTTDWWSDLQPGSALYRPVPTFILGLTSIVSSTGQDYAYNLLEPGTSGLPFKFLMIAGKIICALLVLELAFAFTKDRRIAFLAGLLFAVLPVHGQTVLDIGGLATITATIFSLAAWLAWLRAGAGKTSALIACAVFTLLAALSMEFAFLLPLVFLAGDAGRAGKGGLADGLRFAAGRLGAMVPVAVALLVAVGLRVAMTGQLLPQYMPGSEVENPLIAAGAFTRILDGLRLAIAGLPVMVGINPFSSGHLGFSADYSAPQIALGSAFGLANLIGLAAWALAIGAVVLVFARCRTRGALLLATLVALLAQAHIVAPMGDVFSERLLFFPSAILAILLASLVAPVLGRIGSTPGNVVALVAAAVLAWFGVARAGDFSNDRDLWRVTSRTTAEASTRAHFNYGRVLLREDSPSSAKTAFERAITPVKGQPSTDHTWARALLSRALLMDGEDAGAAVPLTEAIAIQIEREGGTWAPSRWDNVLREDRTDILLWQLTSIRVDRGIDPEGHLDYLDGLLASGYQSPYVHLYRGDTLRTLARLEEAEQAYRDGIAIEPIFSIVRRLGRFMRQQGRDGEAEVLYQTQLARMNEGSDASPTQRMEFLYQSADLAFSKGDFDRASGLLAEIFILEPRDSLRFRSLLLQAELLTDAPIEAATPLDREVTRLERMDEAAKIMREACITWAVNDELTRYAWQKYTSLLYELGRYTAASNALLSFVNESDSPTMRARLGECLYWQCEANGSWTTTALGATTAAQLAEASAALGEAARRSYAERANLGGQEYLAISGMYADTRLFHLRALLRIGDNVAFEEAYRTELDRSTEEFGPLLVRIYREIEIGTYEDARTSLADMLDRYPESQLFVDNVRSLLADLEQRLIVVGSNPTPEALRACAELQFGLKDFKGAQIAASEAIRLSVGDPVEEALSRAVAAEFQQKVRGPSEALKLIEDAIAALGDANPQLADMLQQRRRLLYAMLGRDMVAAP</sequence>
<dbReference type="PANTHER" id="PTHR44227:SF3">
    <property type="entry name" value="PROTEIN O-MANNOSYL-TRANSFERASE TMTC4"/>
    <property type="match status" value="1"/>
</dbReference>
<evidence type="ECO:0000256" key="3">
    <source>
        <dbReference type="SAM" id="MobiDB-lite"/>
    </source>
</evidence>
<feature type="transmembrane region" description="Helical" evidence="4">
    <location>
        <begin position="42"/>
        <end position="61"/>
    </location>
</feature>
<reference evidence="5 6" key="1">
    <citation type="submission" date="2019-02" db="EMBL/GenBank/DDBJ databases">
        <title>Deep-cultivation of Planctomycetes and their phenomic and genomic characterization uncovers novel biology.</title>
        <authorList>
            <person name="Wiegand S."/>
            <person name="Jogler M."/>
            <person name="Boedeker C."/>
            <person name="Pinto D."/>
            <person name="Vollmers J."/>
            <person name="Rivas-Marin E."/>
            <person name="Kohn T."/>
            <person name="Peeters S.H."/>
            <person name="Heuer A."/>
            <person name="Rast P."/>
            <person name="Oberbeckmann S."/>
            <person name="Bunk B."/>
            <person name="Jeske O."/>
            <person name="Meyerdierks A."/>
            <person name="Storesund J.E."/>
            <person name="Kallscheuer N."/>
            <person name="Luecker S."/>
            <person name="Lage O.M."/>
            <person name="Pohl T."/>
            <person name="Merkel B.J."/>
            <person name="Hornburger P."/>
            <person name="Mueller R.-W."/>
            <person name="Bruemmer F."/>
            <person name="Labrenz M."/>
            <person name="Spormann A.M."/>
            <person name="Op den Camp H."/>
            <person name="Overmann J."/>
            <person name="Amann R."/>
            <person name="Jetten M.S.M."/>
            <person name="Mascher T."/>
            <person name="Medema M.H."/>
            <person name="Devos D.P."/>
            <person name="Kaster A.-K."/>
            <person name="Ovreas L."/>
            <person name="Rohde M."/>
            <person name="Galperin M.Y."/>
            <person name="Jogler C."/>
        </authorList>
    </citation>
    <scope>NUCLEOTIDE SEQUENCE [LARGE SCALE GENOMIC DNA]</scope>
    <source>
        <strain evidence="5 6">Pla163</strain>
    </source>
</reference>
<dbReference type="PANTHER" id="PTHR44227">
    <property type="match status" value="1"/>
</dbReference>
<feature type="transmembrane region" description="Helical" evidence="4">
    <location>
        <begin position="449"/>
        <end position="466"/>
    </location>
</feature>
<keyword evidence="4" id="KW-0812">Transmembrane</keyword>
<dbReference type="InterPro" id="IPR052346">
    <property type="entry name" value="O-mannosyl-transferase_TMTC"/>
</dbReference>
<feature type="transmembrane region" description="Helical" evidence="4">
    <location>
        <begin position="198"/>
        <end position="217"/>
    </location>
</feature>
<dbReference type="InterPro" id="IPR011990">
    <property type="entry name" value="TPR-like_helical_dom_sf"/>
</dbReference>
<feature type="transmembrane region" description="Helical" evidence="4">
    <location>
        <begin position="272"/>
        <end position="295"/>
    </location>
</feature>
<dbReference type="AlphaFoldDB" id="A0A518D366"/>
<keyword evidence="6" id="KW-1185">Reference proteome</keyword>
<gene>
    <name evidence="5" type="ORF">Pla163_30450</name>
</gene>
<evidence type="ECO:0000256" key="2">
    <source>
        <dbReference type="ARBA" id="ARBA00022803"/>
    </source>
</evidence>
<proteinExistence type="predicted"/>
<feature type="transmembrane region" description="Helical" evidence="4">
    <location>
        <begin position="229"/>
        <end position="252"/>
    </location>
</feature>
<keyword evidence="2" id="KW-0802">TPR repeat</keyword>
<accession>A0A518D366</accession>
<dbReference type="SUPFAM" id="SSF48452">
    <property type="entry name" value="TPR-like"/>
    <property type="match status" value="1"/>
</dbReference>
<feature type="transmembrane region" description="Helical" evidence="4">
    <location>
        <begin position="176"/>
        <end position="192"/>
    </location>
</feature>
<feature type="transmembrane region" description="Helical" evidence="4">
    <location>
        <begin position="149"/>
        <end position="169"/>
    </location>
</feature>
<keyword evidence="4" id="KW-0472">Membrane</keyword>
<feature type="region of interest" description="Disordered" evidence="3">
    <location>
        <begin position="1"/>
        <end position="32"/>
    </location>
</feature>
<dbReference type="EMBL" id="CP036290">
    <property type="protein sequence ID" value="QDU85899.1"/>
    <property type="molecule type" value="Genomic_DNA"/>
</dbReference>
<feature type="transmembrane region" description="Helical" evidence="4">
    <location>
        <begin position="364"/>
        <end position="388"/>
    </location>
</feature>
<feature type="transmembrane region" description="Helical" evidence="4">
    <location>
        <begin position="424"/>
        <end position="442"/>
    </location>
</feature>
<evidence type="ECO:0000313" key="6">
    <source>
        <dbReference type="Proteomes" id="UP000319342"/>
    </source>
</evidence>
<evidence type="ECO:0000313" key="5">
    <source>
        <dbReference type="EMBL" id="QDU85899.1"/>
    </source>
</evidence>
<feature type="transmembrane region" description="Helical" evidence="4">
    <location>
        <begin position="326"/>
        <end position="344"/>
    </location>
</feature>